<dbReference type="GO" id="GO:0016491">
    <property type="term" value="F:oxidoreductase activity"/>
    <property type="evidence" value="ECO:0007669"/>
    <property type="project" value="UniProtKB-KW"/>
</dbReference>
<evidence type="ECO:0000256" key="1">
    <source>
        <dbReference type="ARBA" id="ARBA00023002"/>
    </source>
</evidence>
<proteinExistence type="predicted"/>
<dbReference type="AlphaFoldDB" id="A0AA39Z0M4"/>
<evidence type="ECO:0000313" key="3">
    <source>
        <dbReference type="EMBL" id="KAK0662009.1"/>
    </source>
</evidence>
<evidence type="ECO:0000259" key="2">
    <source>
        <dbReference type="Pfam" id="PF00248"/>
    </source>
</evidence>
<dbReference type="InterPro" id="IPR036812">
    <property type="entry name" value="NAD(P)_OxRdtase_dom_sf"/>
</dbReference>
<dbReference type="InterPro" id="IPR023210">
    <property type="entry name" value="NADP_OxRdtase_dom"/>
</dbReference>
<keyword evidence="4" id="KW-1185">Reference proteome</keyword>
<reference evidence="3" key="1">
    <citation type="submission" date="2023-06" db="EMBL/GenBank/DDBJ databases">
        <title>Multi-omics analyses reveal the molecular pathogenesis toolkit of Lasiodiplodia hormozganensis, a cross-kingdom pathogen.</title>
        <authorList>
            <person name="Felix C."/>
            <person name="Meneses R."/>
            <person name="Goncalves M.F.M."/>
            <person name="Tilleman L."/>
            <person name="Duarte A.S."/>
            <person name="Jorrin-Novo J.V."/>
            <person name="Van De Peer Y."/>
            <person name="Deforce D."/>
            <person name="Van Nieuwerburgh F."/>
            <person name="Esteves A.C."/>
            <person name="Alves A."/>
        </authorList>
    </citation>
    <scope>NUCLEOTIDE SEQUENCE</scope>
    <source>
        <strain evidence="3">CBS 339.90</strain>
    </source>
</reference>
<dbReference type="Proteomes" id="UP001175001">
    <property type="component" value="Unassembled WGS sequence"/>
</dbReference>
<dbReference type="Pfam" id="PF00248">
    <property type="entry name" value="Aldo_ket_red"/>
    <property type="match status" value="1"/>
</dbReference>
<dbReference type="InterPro" id="IPR050791">
    <property type="entry name" value="Aldo-Keto_reductase"/>
</dbReference>
<dbReference type="Gene3D" id="3.20.20.100">
    <property type="entry name" value="NADP-dependent oxidoreductase domain"/>
    <property type="match status" value="1"/>
</dbReference>
<comment type="caution">
    <text evidence="3">The sequence shown here is derived from an EMBL/GenBank/DDBJ whole genome shotgun (WGS) entry which is preliminary data.</text>
</comment>
<dbReference type="PANTHER" id="PTHR43625">
    <property type="entry name" value="AFLATOXIN B1 ALDEHYDE REDUCTASE"/>
    <property type="match status" value="1"/>
</dbReference>
<accession>A0AA39Z0M4</accession>
<name>A0AA39Z0M4_9PEZI</name>
<keyword evidence="1" id="KW-0560">Oxidoreductase</keyword>
<protein>
    <submittedName>
        <fullName evidence="3">Aldo-keto reductase yakc (NADP(+))</fullName>
    </submittedName>
</protein>
<organism evidence="3 4">
    <name type="scientific">Lasiodiplodia hormozganensis</name>
    <dbReference type="NCBI Taxonomy" id="869390"/>
    <lineage>
        <taxon>Eukaryota</taxon>
        <taxon>Fungi</taxon>
        <taxon>Dikarya</taxon>
        <taxon>Ascomycota</taxon>
        <taxon>Pezizomycotina</taxon>
        <taxon>Dothideomycetes</taxon>
        <taxon>Dothideomycetes incertae sedis</taxon>
        <taxon>Botryosphaeriales</taxon>
        <taxon>Botryosphaeriaceae</taxon>
        <taxon>Lasiodiplodia</taxon>
    </lineage>
</organism>
<dbReference type="SUPFAM" id="SSF51430">
    <property type="entry name" value="NAD(P)-linked oxidoreductase"/>
    <property type="match status" value="1"/>
</dbReference>
<dbReference type="EMBL" id="JAUJDW010000007">
    <property type="protein sequence ID" value="KAK0662009.1"/>
    <property type="molecule type" value="Genomic_DNA"/>
</dbReference>
<sequence>MSPPNSIPTRKLGKNGPQVPAIGLGLMGLSIFYGPVASEEERLAFLDKAYELGQTNWDSSDFYGDNEDLLGKWFARNPDKRPHIFLATKFGFVAQPGGPPKIDSSPAYVRNALEKSLQRLGLPSVDLYYCHRLDGVTPVEKTMQALVELKNEGKIKYIGLSECSAASLRRACKVAHVDAVQIEYSPFSLDIEDPRIGLLAACRELGVATVAYSPLGRGMLSGKIRSPDELEAGDLRRMLPRFTAENWPKNLDLVSKIEQLAQEKGITATQLTLAWLLAQGDDIIPIPGTTKVERVMENLEAAKVVLTKEDVERVRKACDEATIHGGRYPDAMAAMMFIDTPEL</sequence>
<dbReference type="PANTHER" id="PTHR43625:SF40">
    <property type="entry name" value="ALDO-KETO REDUCTASE YAKC [NADP(+)]"/>
    <property type="match status" value="1"/>
</dbReference>
<feature type="domain" description="NADP-dependent oxidoreductase" evidence="2">
    <location>
        <begin position="22"/>
        <end position="317"/>
    </location>
</feature>
<dbReference type="GO" id="GO:0005737">
    <property type="term" value="C:cytoplasm"/>
    <property type="evidence" value="ECO:0007669"/>
    <property type="project" value="TreeGrafter"/>
</dbReference>
<gene>
    <name evidence="3" type="primary">yakc_2</name>
    <name evidence="3" type="ORF">DIS24_g2187</name>
</gene>
<evidence type="ECO:0000313" key="4">
    <source>
        <dbReference type="Proteomes" id="UP001175001"/>
    </source>
</evidence>